<keyword evidence="10" id="KW-1185">Reference proteome</keyword>
<dbReference type="InterPro" id="IPR001867">
    <property type="entry name" value="OmpR/PhoB-type_DNA-bd"/>
</dbReference>
<dbReference type="PROSITE" id="PS50110">
    <property type="entry name" value="RESPONSE_REGULATORY"/>
    <property type="match status" value="1"/>
</dbReference>
<evidence type="ECO:0000256" key="4">
    <source>
        <dbReference type="ARBA" id="ARBA00023163"/>
    </source>
</evidence>
<dbReference type="Pfam" id="PF00486">
    <property type="entry name" value="Trans_reg_C"/>
    <property type="match status" value="1"/>
</dbReference>
<organism evidence="9 10">
    <name type="scientific">Saccharopolyspora griseoalba</name>
    <dbReference type="NCBI Taxonomy" id="1431848"/>
    <lineage>
        <taxon>Bacteria</taxon>
        <taxon>Bacillati</taxon>
        <taxon>Actinomycetota</taxon>
        <taxon>Actinomycetes</taxon>
        <taxon>Pseudonocardiales</taxon>
        <taxon>Pseudonocardiaceae</taxon>
        <taxon>Saccharopolyspora</taxon>
    </lineage>
</organism>
<evidence type="ECO:0000259" key="8">
    <source>
        <dbReference type="PROSITE" id="PS51755"/>
    </source>
</evidence>
<dbReference type="InterPro" id="IPR039420">
    <property type="entry name" value="WalR-like"/>
</dbReference>
<evidence type="ECO:0000256" key="1">
    <source>
        <dbReference type="ARBA" id="ARBA00022553"/>
    </source>
</evidence>
<proteinExistence type="predicted"/>
<keyword evidence="4" id="KW-0804">Transcription</keyword>
<evidence type="ECO:0000313" key="10">
    <source>
        <dbReference type="Proteomes" id="UP001596504"/>
    </source>
</evidence>
<dbReference type="Gene3D" id="3.40.50.2300">
    <property type="match status" value="1"/>
</dbReference>
<feature type="DNA-binding region" description="OmpR/PhoB-type" evidence="6">
    <location>
        <begin position="128"/>
        <end position="227"/>
    </location>
</feature>
<evidence type="ECO:0000256" key="6">
    <source>
        <dbReference type="PROSITE-ProRule" id="PRU01091"/>
    </source>
</evidence>
<dbReference type="SMART" id="SM00862">
    <property type="entry name" value="Trans_reg_C"/>
    <property type="match status" value="1"/>
</dbReference>
<evidence type="ECO:0000256" key="5">
    <source>
        <dbReference type="PROSITE-ProRule" id="PRU00169"/>
    </source>
</evidence>
<dbReference type="InterPro" id="IPR011006">
    <property type="entry name" value="CheY-like_superfamily"/>
</dbReference>
<gene>
    <name evidence="9" type="ORF">ACFQRI_00940</name>
</gene>
<dbReference type="InterPro" id="IPR036388">
    <property type="entry name" value="WH-like_DNA-bd_sf"/>
</dbReference>
<feature type="domain" description="OmpR/PhoB-type" evidence="8">
    <location>
        <begin position="128"/>
        <end position="227"/>
    </location>
</feature>
<feature type="domain" description="Response regulatory" evidence="7">
    <location>
        <begin position="5"/>
        <end position="118"/>
    </location>
</feature>
<dbReference type="Gene3D" id="1.10.10.10">
    <property type="entry name" value="Winged helix-like DNA-binding domain superfamily/Winged helix DNA-binding domain"/>
    <property type="match status" value="1"/>
</dbReference>
<dbReference type="PROSITE" id="PS51755">
    <property type="entry name" value="OMPR_PHOB"/>
    <property type="match status" value="1"/>
</dbReference>
<evidence type="ECO:0000313" key="9">
    <source>
        <dbReference type="EMBL" id="MFC7339958.1"/>
    </source>
</evidence>
<name>A0ABW2LF40_9PSEU</name>
<dbReference type="CDD" id="cd17574">
    <property type="entry name" value="REC_OmpR"/>
    <property type="match status" value="1"/>
</dbReference>
<evidence type="ECO:0000259" key="7">
    <source>
        <dbReference type="PROSITE" id="PS50110"/>
    </source>
</evidence>
<keyword evidence="1 5" id="KW-0597">Phosphoprotein</keyword>
<dbReference type="Gene3D" id="6.10.250.690">
    <property type="match status" value="1"/>
</dbReference>
<sequence>MRESRVLVVDDDHAVRDVVRRYLERAGYAVDLADDGETALRRHDERRPDLVVLDLMLPGVGGLEVCRRIRERGPVPVVMLTALGEESDRVLGLELGADDYVVKPFSPRELVLRVSSVLRRATSAPPRAQEPLVDGSLVLDPAARRCELDGVELSLTTREFDLLAFLLRHPKRAFSRAELLESVWGWDFGDQSTVTVHMRRLREKIETRPDRPDRISTVWGVGYRYDPEDERWTS</sequence>
<dbReference type="SUPFAM" id="SSF52172">
    <property type="entry name" value="CheY-like"/>
    <property type="match status" value="1"/>
</dbReference>
<protein>
    <submittedName>
        <fullName evidence="9">Response regulator transcription factor</fullName>
    </submittedName>
</protein>
<dbReference type="SMART" id="SM00448">
    <property type="entry name" value="REC"/>
    <property type="match status" value="1"/>
</dbReference>
<reference evidence="10" key="1">
    <citation type="journal article" date="2019" name="Int. J. Syst. Evol. Microbiol.">
        <title>The Global Catalogue of Microorganisms (GCM) 10K type strain sequencing project: providing services to taxonomists for standard genome sequencing and annotation.</title>
        <authorList>
            <consortium name="The Broad Institute Genomics Platform"/>
            <consortium name="The Broad Institute Genome Sequencing Center for Infectious Disease"/>
            <person name="Wu L."/>
            <person name="Ma J."/>
        </authorList>
    </citation>
    <scope>NUCLEOTIDE SEQUENCE [LARGE SCALE GENOMIC DNA]</scope>
    <source>
        <strain evidence="10">WLHS5</strain>
    </source>
</reference>
<dbReference type="InterPro" id="IPR001789">
    <property type="entry name" value="Sig_transdc_resp-reg_receiver"/>
</dbReference>
<dbReference type="RefSeq" id="WP_380663012.1">
    <property type="nucleotide sequence ID" value="NZ_JBHTCJ010000001.1"/>
</dbReference>
<evidence type="ECO:0000256" key="2">
    <source>
        <dbReference type="ARBA" id="ARBA00023015"/>
    </source>
</evidence>
<dbReference type="PANTHER" id="PTHR48111">
    <property type="entry name" value="REGULATOR OF RPOS"/>
    <property type="match status" value="1"/>
</dbReference>
<dbReference type="EMBL" id="JBHTCJ010000001">
    <property type="protein sequence ID" value="MFC7339958.1"/>
    <property type="molecule type" value="Genomic_DNA"/>
</dbReference>
<dbReference type="Pfam" id="PF00072">
    <property type="entry name" value="Response_reg"/>
    <property type="match status" value="1"/>
</dbReference>
<dbReference type="Proteomes" id="UP001596504">
    <property type="component" value="Unassembled WGS sequence"/>
</dbReference>
<feature type="modified residue" description="4-aspartylphosphate" evidence="5">
    <location>
        <position position="54"/>
    </location>
</feature>
<keyword evidence="3 6" id="KW-0238">DNA-binding</keyword>
<dbReference type="PANTHER" id="PTHR48111:SF4">
    <property type="entry name" value="DNA-BINDING DUAL TRANSCRIPTIONAL REGULATOR OMPR"/>
    <property type="match status" value="1"/>
</dbReference>
<comment type="caution">
    <text evidence="9">The sequence shown here is derived from an EMBL/GenBank/DDBJ whole genome shotgun (WGS) entry which is preliminary data.</text>
</comment>
<dbReference type="CDD" id="cd00383">
    <property type="entry name" value="trans_reg_C"/>
    <property type="match status" value="1"/>
</dbReference>
<accession>A0ABW2LF40</accession>
<keyword evidence="2" id="KW-0805">Transcription regulation</keyword>
<evidence type="ECO:0000256" key="3">
    <source>
        <dbReference type="ARBA" id="ARBA00023125"/>
    </source>
</evidence>